<evidence type="ECO:0000259" key="12">
    <source>
        <dbReference type="PROSITE" id="PS51123"/>
    </source>
</evidence>
<evidence type="ECO:0000256" key="4">
    <source>
        <dbReference type="ARBA" id="ARBA00022692"/>
    </source>
</evidence>
<evidence type="ECO:0000313" key="13">
    <source>
        <dbReference type="EMBL" id="KYG82269.1"/>
    </source>
</evidence>
<keyword evidence="14" id="KW-1185">Reference proteome</keyword>
<keyword evidence="6" id="KW-0406">Ion transport</keyword>
<keyword evidence="3" id="KW-1134">Transmembrane beta strand</keyword>
<evidence type="ECO:0000256" key="1">
    <source>
        <dbReference type="ARBA" id="ARBA00004571"/>
    </source>
</evidence>
<evidence type="ECO:0000256" key="5">
    <source>
        <dbReference type="ARBA" id="ARBA00022729"/>
    </source>
</evidence>
<keyword evidence="8 10" id="KW-0472">Membrane</keyword>
<dbReference type="Gene3D" id="2.40.160.20">
    <property type="match status" value="1"/>
</dbReference>
<dbReference type="PANTHER" id="PTHR30329:SF21">
    <property type="entry name" value="LIPOPROTEIN YIAD-RELATED"/>
    <property type="match status" value="1"/>
</dbReference>
<dbReference type="InterPro" id="IPR028974">
    <property type="entry name" value="TSP_type-3_rpt"/>
</dbReference>
<evidence type="ECO:0000256" key="9">
    <source>
        <dbReference type="ARBA" id="ARBA00023237"/>
    </source>
</evidence>
<dbReference type="GO" id="GO:0007155">
    <property type="term" value="P:cell adhesion"/>
    <property type="evidence" value="ECO:0007669"/>
    <property type="project" value="InterPro"/>
</dbReference>
<keyword evidence="4" id="KW-0812">Transmembrane</keyword>
<dbReference type="Proteomes" id="UP000075615">
    <property type="component" value="Unassembled WGS sequence"/>
</dbReference>
<dbReference type="SUPFAM" id="SSF103647">
    <property type="entry name" value="TSP type-3 repeat"/>
    <property type="match status" value="1"/>
</dbReference>
<dbReference type="PRINTS" id="PR01023">
    <property type="entry name" value="NAFLGMOTY"/>
</dbReference>
<feature type="chain" id="PRO_5007575154" description="OmpA-like domain-containing protein" evidence="11">
    <location>
        <begin position="20"/>
        <end position="441"/>
    </location>
</feature>
<proteinExistence type="predicted"/>
<dbReference type="GO" id="GO:0009279">
    <property type="term" value="C:cell outer membrane"/>
    <property type="evidence" value="ECO:0007669"/>
    <property type="project" value="UniProtKB-SubCell"/>
</dbReference>
<dbReference type="InterPro" id="IPR011250">
    <property type="entry name" value="OMP/PagP_B-barrel"/>
</dbReference>
<evidence type="ECO:0000256" key="11">
    <source>
        <dbReference type="SAM" id="SignalP"/>
    </source>
</evidence>
<dbReference type="EMBL" id="LRDB01000004">
    <property type="protein sequence ID" value="KYG82269.1"/>
    <property type="molecule type" value="Genomic_DNA"/>
</dbReference>
<name>A0A150XU38_9BACT</name>
<organism evidence="13 14">
    <name type="scientific">Roseivirga echinicomitans</name>
    <dbReference type="NCBI Taxonomy" id="296218"/>
    <lineage>
        <taxon>Bacteria</taxon>
        <taxon>Pseudomonadati</taxon>
        <taxon>Bacteroidota</taxon>
        <taxon>Cytophagia</taxon>
        <taxon>Cytophagales</taxon>
        <taxon>Roseivirgaceae</taxon>
        <taxon>Roseivirga</taxon>
    </lineage>
</organism>
<evidence type="ECO:0000256" key="3">
    <source>
        <dbReference type="ARBA" id="ARBA00022452"/>
    </source>
</evidence>
<keyword evidence="5 11" id="KW-0732">Signal</keyword>
<dbReference type="GO" id="GO:0046930">
    <property type="term" value="C:pore complex"/>
    <property type="evidence" value="ECO:0007669"/>
    <property type="project" value="UniProtKB-KW"/>
</dbReference>
<dbReference type="Gene3D" id="4.10.1080.10">
    <property type="entry name" value="TSP type-3 repeat"/>
    <property type="match status" value="1"/>
</dbReference>
<dbReference type="STRING" id="296218.AWN68_15620"/>
<dbReference type="SUPFAM" id="SSF103088">
    <property type="entry name" value="OmpA-like"/>
    <property type="match status" value="1"/>
</dbReference>
<evidence type="ECO:0000256" key="8">
    <source>
        <dbReference type="ARBA" id="ARBA00023136"/>
    </source>
</evidence>
<dbReference type="Pfam" id="PF00691">
    <property type="entry name" value="OmpA"/>
    <property type="match status" value="1"/>
</dbReference>
<dbReference type="InterPro" id="IPR050330">
    <property type="entry name" value="Bact_OuterMem_StrucFunc"/>
</dbReference>
<dbReference type="PRINTS" id="PR01021">
    <property type="entry name" value="OMPADOMAIN"/>
</dbReference>
<keyword evidence="7" id="KW-0626">Porin</keyword>
<dbReference type="Gene3D" id="3.30.1330.60">
    <property type="entry name" value="OmpA-like domain"/>
    <property type="match status" value="1"/>
</dbReference>
<evidence type="ECO:0000256" key="2">
    <source>
        <dbReference type="ARBA" id="ARBA00022448"/>
    </source>
</evidence>
<dbReference type="GO" id="GO:0005509">
    <property type="term" value="F:calcium ion binding"/>
    <property type="evidence" value="ECO:0007669"/>
    <property type="project" value="InterPro"/>
</dbReference>
<evidence type="ECO:0000256" key="7">
    <source>
        <dbReference type="ARBA" id="ARBA00023114"/>
    </source>
</evidence>
<feature type="signal peptide" evidence="11">
    <location>
        <begin position="1"/>
        <end position="19"/>
    </location>
</feature>
<comment type="caution">
    <text evidence="13">The sequence shown here is derived from an EMBL/GenBank/DDBJ whole genome shotgun (WGS) entry which is preliminary data.</text>
</comment>
<dbReference type="GO" id="GO:0006811">
    <property type="term" value="P:monoatomic ion transport"/>
    <property type="evidence" value="ECO:0007669"/>
    <property type="project" value="UniProtKB-KW"/>
</dbReference>
<protein>
    <recommendedName>
        <fullName evidence="12">OmpA-like domain-containing protein</fullName>
    </recommendedName>
</protein>
<dbReference type="InterPro" id="IPR006664">
    <property type="entry name" value="OMP_bac"/>
</dbReference>
<accession>A0A150XU38</accession>
<dbReference type="InterPro" id="IPR006665">
    <property type="entry name" value="OmpA-like"/>
</dbReference>
<dbReference type="RefSeq" id="WP_068413005.1">
    <property type="nucleotide sequence ID" value="NZ_LRDB01000004.1"/>
</dbReference>
<dbReference type="InterPro" id="IPR003367">
    <property type="entry name" value="Thrombospondin_3-like_rpt"/>
</dbReference>
<gene>
    <name evidence="13" type="ORF">AWN68_15620</name>
</gene>
<dbReference type="Pfam" id="PF02412">
    <property type="entry name" value="TSP_3"/>
    <property type="match status" value="5"/>
</dbReference>
<keyword evidence="2" id="KW-0813">Transport</keyword>
<comment type="subcellular location">
    <subcellularLocation>
        <location evidence="1">Cell outer membrane</location>
        <topology evidence="1">Multi-pass membrane protein</topology>
    </subcellularLocation>
</comment>
<dbReference type="PROSITE" id="PS51123">
    <property type="entry name" value="OMPA_2"/>
    <property type="match status" value="1"/>
</dbReference>
<keyword evidence="9" id="KW-0998">Cell outer membrane</keyword>
<sequence length="441" mass="48446">MNRILIILTFLFISFTTKAQFESDKAWLVITADNNQYGSFFKKSFDDALRIKKPSFSIGIEHYLSKSFNFSGKIAVGKITDHNNGLLDLSNMNNIRVNIAALEATAIFKLNNGFILPTKSKLTPFIEAGFGIANFNEAAVEKESGAGVVFPLAAGLKYRFTKNMQFMVKVANIESNKVSHRRFSAGFSFSLKNNTDTDKDGIIDKEDACPSVYGPMENQGCPYEDTDKDGVEDRFDACPLIAGTINGCPDMDGDKVPDKDDNCPMLAGKIEMEGCPDTDGDGVKDSEDACPNIAGTINGCPDTDKDGLIDKLDKCPNNAGSLEEGGCPEIKLPLYQVYFDFNKAEINMPTQAKLDELAELMSELKIFKVAIHGHTDNIGQQDKNYALSQKRAEAVRDYLLSKGVDVSRAIVIGYGEEKALASNITKDGRALNRRVEIKIKK</sequence>
<dbReference type="PANTHER" id="PTHR30329">
    <property type="entry name" value="STATOR ELEMENT OF FLAGELLAR MOTOR COMPLEX"/>
    <property type="match status" value="1"/>
</dbReference>
<evidence type="ECO:0000256" key="10">
    <source>
        <dbReference type="PROSITE-ProRule" id="PRU00473"/>
    </source>
</evidence>
<dbReference type="InterPro" id="IPR036737">
    <property type="entry name" value="OmpA-like_sf"/>
</dbReference>
<dbReference type="CDD" id="cd07185">
    <property type="entry name" value="OmpA_C-like"/>
    <property type="match status" value="1"/>
</dbReference>
<reference evidence="13 14" key="1">
    <citation type="submission" date="2016-01" db="EMBL/GenBank/DDBJ databases">
        <title>Genome sequencing of Roseivirga echinicomitans KMM 6058.</title>
        <authorList>
            <person name="Selvaratnam C."/>
            <person name="Thevarajoo S."/>
            <person name="Goh K.M."/>
            <person name="Ee R."/>
            <person name="Chan K.-G."/>
            <person name="Chong C.S."/>
        </authorList>
    </citation>
    <scope>NUCLEOTIDE SEQUENCE [LARGE SCALE GENOMIC DNA]</scope>
    <source>
        <strain evidence="13 14">KMM 6058</strain>
    </source>
</reference>
<evidence type="ECO:0000256" key="6">
    <source>
        <dbReference type="ARBA" id="ARBA00023065"/>
    </source>
</evidence>
<dbReference type="GO" id="GO:0015288">
    <property type="term" value="F:porin activity"/>
    <property type="evidence" value="ECO:0007669"/>
    <property type="project" value="UniProtKB-KW"/>
</dbReference>
<dbReference type="SUPFAM" id="SSF56925">
    <property type="entry name" value="OMPA-like"/>
    <property type="match status" value="1"/>
</dbReference>
<feature type="domain" description="OmpA-like" evidence="12">
    <location>
        <begin position="326"/>
        <end position="441"/>
    </location>
</feature>
<dbReference type="AlphaFoldDB" id="A0A150XU38"/>
<dbReference type="OrthoDB" id="1522982at2"/>
<evidence type="ECO:0000313" key="14">
    <source>
        <dbReference type="Proteomes" id="UP000075615"/>
    </source>
</evidence>